<reference evidence="2 3" key="1">
    <citation type="journal article" date="2015" name="Sci. Rep.">
        <title>Chromosome-level genome map provides insights into diverse defense mechanisms in the medicinal fungus Ganoderma sinense.</title>
        <authorList>
            <person name="Zhu Y."/>
            <person name="Xu J."/>
            <person name="Sun C."/>
            <person name="Zhou S."/>
            <person name="Xu H."/>
            <person name="Nelson D.R."/>
            <person name="Qian J."/>
            <person name="Song J."/>
            <person name="Luo H."/>
            <person name="Xiang L."/>
            <person name="Li Y."/>
            <person name="Xu Z."/>
            <person name="Ji A."/>
            <person name="Wang L."/>
            <person name="Lu S."/>
            <person name="Hayward A."/>
            <person name="Sun W."/>
            <person name="Li X."/>
            <person name="Schwartz D.C."/>
            <person name="Wang Y."/>
            <person name="Chen S."/>
        </authorList>
    </citation>
    <scope>NUCLEOTIDE SEQUENCE [LARGE SCALE GENOMIC DNA]</scope>
    <source>
        <strain evidence="2 3">ZZ0214-1</strain>
    </source>
</reference>
<gene>
    <name evidence="2" type="ORF">GSI_07017</name>
</gene>
<dbReference type="AlphaFoldDB" id="A0A2G8SAR1"/>
<feature type="compositionally biased region" description="Pro residues" evidence="1">
    <location>
        <begin position="804"/>
        <end position="815"/>
    </location>
</feature>
<evidence type="ECO:0000313" key="3">
    <source>
        <dbReference type="Proteomes" id="UP000230002"/>
    </source>
</evidence>
<feature type="compositionally biased region" description="Low complexity" evidence="1">
    <location>
        <begin position="850"/>
        <end position="867"/>
    </location>
</feature>
<proteinExistence type="predicted"/>
<feature type="compositionally biased region" description="Pro residues" evidence="1">
    <location>
        <begin position="655"/>
        <end position="664"/>
    </location>
</feature>
<feature type="compositionally biased region" description="Pro residues" evidence="1">
    <location>
        <begin position="868"/>
        <end position="877"/>
    </location>
</feature>
<feature type="compositionally biased region" description="Polar residues" evidence="1">
    <location>
        <begin position="934"/>
        <end position="944"/>
    </location>
</feature>
<evidence type="ECO:0000313" key="2">
    <source>
        <dbReference type="EMBL" id="PIL30849.1"/>
    </source>
</evidence>
<evidence type="ECO:0008006" key="4">
    <source>
        <dbReference type="Google" id="ProtNLM"/>
    </source>
</evidence>
<protein>
    <recommendedName>
        <fullName evidence="4">Xylosidase/arabinosidase</fullName>
    </recommendedName>
</protein>
<feature type="compositionally biased region" description="Low complexity" evidence="1">
    <location>
        <begin position="606"/>
        <end position="622"/>
    </location>
</feature>
<feature type="region of interest" description="Disordered" evidence="1">
    <location>
        <begin position="443"/>
        <end position="952"/>
    </location>
</feature>
<sequence length="952" mass="104645">MASLTKGRTLKRADPSTIHDKFLVGYQGWFTCPGDGNPVGPGHHGWLHWFNYPIPDGGRPNTDLWPDTSEYTPSELFAAPGLRYADGQQAFVFSSRHPRTVQRHFNWMALHGVDGAFLQRFLGQCDVEQGNDGIRRQRDEVGDLVREAAEREGRVFAIMYDISGVAPDRIKRVLEHDWIHLIRRRGVLDSPAYLREQGRPVVALWGFGMSDAHHSPATVRAVTRFIRDNTPGGAYIMAGVPAHWRTSVMDADPNPEFVRVYMEELDAISPWTVGRYSDEDGADRFEEEKIKGDVEFIKAHNERWEMHKTTMRKIDYIPVIHPGGSGYNLSEGRWKWNDAPRNGGRYLWRQVYNVRRHNVRTIYGAMWDEYDEGTAFMPVVSHKRQVPVHEQYRFMALDEDSFDLPPDWYMRICGFAAEGLRGERLVLDTFPSKELQDYWSSRPHYEDKADSSPVVEGSGSGSGSAEKEEGQTWEEWSKMQSKENGDEPPPPPYSLEADEPQSQAASSAGPPVVPLGRRPSVQAQAPPSTPVSTRPAAPTVNSGSRPEKFPIAPQNPSATRHPSSPQLSPHLVPVDEFSRLAVSSSHPSSPKPDQAQFAQYHHVHSHPSSPHLSPRPISPAHSQHSHQSHHSHTSLHSAPYRPTDPGLAPHIFPTPSDPSPPSDPPGQWAQATWPPREWNSPQGPTAIPVIGQLFQDSSHTPPQHGLGYSPSYHPPPNTSSPPPPPSLRPRPSLSHHSRPTSPPTQGHRPSSPHDYVGGFAFPEAHIPGGSDNSYYDRPSSHSSYASSPYNGAPQFPGETSYAPPAGPPPNVPPLPTSHAPYGNASIPGSSYSPAPAEHHHHHHSQPPQHPHQQQQPHSDYGSSSQSYAPPPGPPPSHPAHASSSYGQPAGPYYGVQPSGGYGYGQPASGQSAGGPLGSALNLVGNVAGPGAKHSLQNLANTGSKLFNKYTRR</sequence>
<dbReference type="OrthoDB" id="2589715at2759"/>
<feature type="compositionally biased region" description="Polar residues" evidence="1">
    <location>
        <begin position="521"/>
        <end position="532"/>
    </location>
</feature>
<comment type="caution">
    <text evidence="2">The sequence shown here is derived from an EMBL/GenBank/DDBJ whole genome shotgun (WGS) entry which is preliminary data.</text>
</comment>
<organism evidence="2 3">
    <name type="scientific">Ganoderma sinense ZZ0214-1</name>
    <dbReference type="NCBI Taxonomy" id="1077348"/>
    <lineage>
        <taxon>Eukaryota</taxon>
        <taxon>Fungi</taxon>
        <taxon>Dikarya</taxon>
        <taxon>Basidiomycota</taxon>
        <taxon>Agaricomycotina</taxon>
        <taxon>Agaricomycetes</taxon>
        <taxon>Polyporales</taxon>
        <taxon>Polyporaceae</taxon>
        <taxon>Ganoderma</taxon>
    </lineage>
</organism>
<feature type="compositionally biased region" description="Low complexity" evidence="1">
    <location>
        <begin position="780"/>
        <end position="789"/>
    </location>
</feature>
<feature type="compositionally biased region" description="Polar residues" evidence="1">
    <location>
        <begin position="554"/>
        <end position="567"/>
    </location>
</feature>
<feature type="compositionally biased region" description="Basic and acidic residues" evidence="1">
    <location>
        <begin position="465"/>
        <end position="485"/>
    </location>
</feature>
<dbReference type="EMBL" id="AYKW01000013">
    <property type="protein sequence ID" value="PIL30849.1"/>
    <property type="molecule type" value="Genomic_DNA"/>
</dbReference>
<dbReference type="Gene3D" id="3.20.20.80">
    <property type="entry name" value="Glycosidases"/>
    <property type="match status" value="1"/>
</dbReference>
<accession>A0A2G8SAR1</accession>
<feature type="compositionally biased region" description="Pro residues" evidence="1">
    <location>
        <begin position="712"/>
        <end position="728"/>
    </location>
</feature>
<dbReference type="CDD" id="cd11576">
    <property type="entry name" value="GH99_GH71_like_2"/>
    <property type="match status" value="1"/>
</dbReference>
<feature type="compositionally biased region" description="Basic residues" evidence="1">
    <location>
        <begin position="623"/>
        <end position="633"/>
    </location>
</feature>
<name>A0A2G8SAR1_9APHY</name>
<dbReference type="Proteomes" id="UP000230002">
    <property type="component" value="Unassembled WGS sequence"/>
</dbReference>
<dbReference type="STRING" id="1077348.A0A2G8SAR1"/>
<keyword evidence="3" id="KW-1185">Reference proteome</keyword>
<evidence type="ECO:0000256" key="1">
    <source>
        <dbReference type="SAM" id="MobiDB-lite"/>
    </source>
</evidence>